<comment type="caution">
    <text evidence="1">The sequence shown here is derived from an EMBL/GenBank/DDBJ whole genome shotgun (WGS) entry which is preliminary data.</text>
</comment>
<dbReference type="Proteomes" id="UP000738349">
    <property type="component" value="Unassembled WGS sequence"/>
</dbReference>
<dbReference type="EMBL" id="JAGMUV010000030">
    <property type="protein sequence ID" value="KAH7115666.1"/>
    <property type="molecule type" value="Genomic_DNA"/>
</dbReference>
<organism evidence="1 2">
    <name type="scientific">Dactylonectria macrodidyma</name>
    <dbReference type="NCBI Taxonomy" id="307937"/>
    <lineage>
        <taxon>Eukaryota</taxon>
        <taxon>Fungi</taxon>
        <taxon>Dikarya</taxon>
        <taxon>Ascomycota</taxon>
        <taxon>Pezizomycotina</taxon>
        <taxon>Sordariomycetes</taxon>
        <taxon>Hypocreomycetidae</taxon>
        <taxon>Hypocreales</taxon>
        <taxon>Nectriaceae</taxon>
        <taxon>Dactylonectria</taxon>
    </lineage>
</organism>
<sequence length="160" mass="17472">MRPFPGANVSASGQDDLENSIIAAPRILVVSGELSGVDHETFGSNELMHRSINPPLRVALTEEDVPQTFAQFSEGWGGECRLEVTMTAQLVTNRHILVIVNGKFFEGDSETTTDLEDDRTQTVLVPRGAIPIPFVMQLYNPGAGDTGTIRLTFTNTPRDE</sequence>
<proteinExistence type="predicted"/>
<keyword evidence="2" id="KW-1185">Reference proteome</keyword>
<dbReference type="OrthoDB" id="4394857at2759"/>
<name>A0A9P9ICE4_9HYPO</name>
<protein>
    <submittedName>
        <fullName evidence="1">Uncharacterized protein</fullName>
    </submittedName>
</protein>
<dbReference type="AlphaFoldDB" id="A0A9P9ICE4"/>
<accession>A0A9P9ICE4</accession>
<evidence type="ECO:0000313" key="2">
    <source>
        <dbReference type="Proteomes" id="UP000738349"/>
    </source>
</evidence>
<evidence type="ECO:0000313" key="1">
    <source>
        <dbReference type="EMBL" id="KAH7115666.1"/>
    </source>
</evidence>
<reference evidence="1" key="1">
    <citation type="journal article" date="2021" name="Nat. Commun.">
        <title>Genetic determinants of endophytism in the Arabidopsis root mycobiome.</title>
        <authorList>
            <person name="Mesny F."/>
            <person name="Miyauchi S."/>
            <person name="Thiergart T."/>
            <person name="Pickel B."/>
            <person name="Atanasova L."/>
            <person name="Karlsson M."/>
            <person name="Huettel B."/>
            <person name="Barry K.W."/>
            <person name="Haridas S."/>
            <person name="Chen C."/>
            <person name="Bauer D."/>
            <person name="Andreopoulos W."/>
            <person name="Pangilinan J."/>
            <person name="LaButti K."/>
            <person name="Riley R."/>
            <person name="Lipzen A."/>
            <person name="Clum A."/>
            <person name="Drula E."/>
            <person name="Henrissat B."/>
            <person name="Kohler A."/>
            <person name="Grigoriev I.V."/>
            <person name="Martin F.M."/>
            <person name="Hacquard S."/>
        </authorList>
    </citation>
    <scope>NUCLEOTIDE SEQUENCE</scope>
    <source>
        <strain evidence="1">MPI-CAGE-AT-0147</strain>
    </source>
</reference>
<gene>
    <name evidence="1" type="ORF">EDB81DRAFT_848479</name>
</gene>